<accession>A0A366M4P0</accession>
<dbReference type="PANTHER" id="PTHR43046:SF16">
    <property type="entry name" value="ADP-RIBOSE PYROPHOSPHATASE YJHB-RELATED"/>
    <property type="match status" value="1"/>
</dbReference>
<dbReference type="PROSITE" id="PS00893">
    <property type="entry name" value="NUDIX_BOX"/>
    <property type="match status" value="1"/>
</dbReference>
<dbReference type="PROSITE" id="PS51462">
    <property type="entry name" value="NUDIX"/>
    <property type="match status" value="1"/>
</dbReference>
<dbReference type="PANTHER" id="PTHR43046">
    <property type="entry name" value="GDP-MANNOSE MANNOSYL HYDROLASE"/>
    <property type="match status" value="1"/>
</dbReference>
<dbReference type="OrthoDB" id="21342at2"/>
<keyword evidence="7" id="KW-1185">Reference proteome</keyword>
<evidence type="ECO:0000256" key="1">
    <source>
        <dbReference type="ARBA" id="ARBA00001946"/>
    </source>
</evidence>
<evidence type="ECO:0000256" key="3">
    <source>
        <dbReference type="ARBA" id="ARBA00022801"/>
    </source>
</evidence>
<dbReference type="Pfam" id="PF00293">
    <property type="entry name" value="NUDIX"/>
    <property type="match status" value="1"/>
</dbReference>
<evidence type="ECO:0000313" key="7">
    <source>
        <dbReference type="Proteomes" id="UP000253303"/>
    </source>
</evidence>
<dbReference type="AlphaFoldDB" id="A0A366M4P0"/>
<dbReference type="EMBL" id="QMEY01000002">
    <property type="protein sequence ID" value="RBQ20720.1"/>
    <property type="molecule type" value="Genomic_DNA"/>
</dbReference>
<dbReference type="InterPro" id="IPR020476">
    <property type="entry name" value="Nudix_hydrolase"/>
</dbReference>
<comment type="cofactor">
    <cofactor evidence="1">
        <name>Mg(2+)</name>
        <dbReference type="ChEBI" id="CHEBI:18420"/>
    </cofactor>
</comment>
<reference evidence="6 7" key="1">
    <citation type="submission" date="2018-06" db="EMBL/GenBank/DDBJ databases">
        <title>Sphaerisporangium craniellae sp. nov., isolated from a marine sponge in the South China Sea.</title>
        <authorList>
            <person name="Li L."/>
        </authorList>
    </citation>
    <scope>NUCLEOTIDE SEQUENCE [LARGE SCALE GENOMIC DNA]</scope>
    <source>
        <strain evidence="6 7">LHW63015</strain>
    </source>
</reference>
<dbReference type="PRINTS" id="PR00502">
    <property type="entry name" value="NUDIXFAMILY"/>
</dbReference>
<dbReference type="GO" id="GO:0016787">
    <property type="term" value="F:hydrolase activity"/>
    <property type="evidence" value="ECO:0007669"/>
    <property type="project" value="UniProtKB-KW"/>
</dbReference>
<dbReference type="Proteomes" id="UP000253303">
    <property type="component" value="Unassembled WGS sequence"/>
</dbReference>
<comment type="similarity">
    <text evidence="2 4">Belongs to the Nudix hydrolase family.</text>
</comment>
<dbReference type="Gene3D" id="3.90.79.10">
    <property type="entry name" value="Nucleoside Triphosphate Pyrophosphohydrolase"/>
    <property type="match status" value="1"/>
</dbReference>
<gene>
    <name evidence="6" type="ORF">DP939_06465</name>
</gene>
<sequence length="147" mass="16485">MGRYRTIVDVMMILARDGHILLAQRRGTGYADGWWNLPSGHLEEGETIDQAAIREAREEVGIDVRPDDLRFVHVCHYRNPEGEGRVGVFFEAGSWDGEPRNAEPHKCARITWFPADRLPASTFPYTVAGVQAYIKGASYAAVGWPDQ</sequence>
<dbReference type="InterPro" id="IPR000086">
    <property type="entry name" value="NUDIX_hydrolase_dom"/>
</dbReference>
<dbReference type="InterPro" id="IPR020084">
    <property type="entry name" value="NUDIX_hydrolase_CS"/>
</dbReference>
<dbReference type="InterPro" id="IPR015797">
    <property type="entry name" value="NUDIX_hydrolase-like_dom_sf"/>
</dbReference>
<keyword evidence="3 4" id="KW-0378">Hydrolase</keyword>
<evidence type="ECO:0000256" key="4">
    <source>
        <dbReference type="RuleBase" id="RU003476"/>
    </source>
</evidence>
<comment type="caution">
    <text evidence="6">The sequence shown here is derived from an EMBL/GenBank/DDBJ whole genome shotgun (WGS) entry which is preliminary data.</text>
</comment>
<feature type="domain" description="Nudix hydrolase" evidence="5">
    <location>
        <begin position="4"/>
        <end position="138"/>
    </location>
</feature>
<dbReference type="RefSeq" id="WP_113979677.1">
    <property type="nucleotide sequence ID" value="NZ_QMEY01000002.1"/>
</dbReference>
<evidence type="ECO:0000313" key="6">
    <source>
        <dbReference type="EMBL" id="RBQ20720.1"/>
    </source>
</evidence>
<evidence type="ECO:0000259" key="5">
    <source>
        <dbReference type="PROSITE" id="PS51462"/>
    </source>
</evidence>
<proteinExistence type="inferred from homology"/>
<dbReference type="CDD" id="cd04683">
    <property type="entry name" value="NUDIX_Hydrolase"/>
    <property type="match status" value="1"/>
</dbReference>
<protein>
    <submittedName>
        <fullName evidence="6">DNA mismatch repair protein MutT</fullName>
    </submittedName>
</protein>
<organism evidence="6 7">
    <name type="scientific">Spongiactinospora rosea</name>
    <dbReference type="NCBI Taxonomy" id="2248750"/>
    <lineage>
        <taxon>Bacteria</taxon>
        <taxon>Bacillati</taxon>
        <taxon>Actinomycetota</taxon>
        <taxon>Actinomycetes</taxon>
        <taxon>Streptosporangiales</taxon>
        <taxon>Streptosporangiaceae</taxon>
        <taxon>Spongiactinospora</taxon>
    </lineage>
</organism>
<name>A0A366M4P0_9ACTN</name>
<evidence type="ECO:0000256" key="2">
    <source>
        <dbReference type="ARBA" id="ARBA00005582"/>
    </source>
</evidence>
<dbReference type="SUPFAM" id="SSF55811">
    <property type="entry name" value="Nudix"/>
    <property type="match status" value="1"/>
</dbReference>